<dbReference type="InterPro" id="IPR018931">
    <property type="entry name" value="DUF2520"/>
</dbReference>
<dbReference type="InterPro" id="IPR008927">
    <property type="entry name" value="6-PGluconate_DH-like_C_sf"/>
</dbReference>
<dbReference type="Gene3D" id="3.40.50.720">
    <property type="entry name" value="NAD(P)-binding Rossmann-like Domain"/>
    <property type="match status" value="1"/>
</dbReference>
<gene>
    <name evidence="3" type="ORF">JF922_22860</name>
</gene>
<evidence type="ECO:0000259" key="2">
    <source>
        <dbReference type="Pfam" id="PF10728"/>
    </source>
</evidence>
<evidence type="ECO:0000313" key="4">
    <source>
        <dbReference type="Proteomes" id="UP000612893"/>
    </source>
</evidence>
<dbReference type="SUPFAM" id="SSF51735">
    <property type="entry name" value="NAD(P)-binding Rossmann-fold domains"/>
    <property type="match status" value="1"/>
</dbReference>
<dbReference type="InterPro" id="IPR037108">
    <property type="entry name" value="TM1727-like_C_sf"/>
</dbReference>
<dbReference type="Gene3D" id="1.10.1040.20">
    <property type="entry name" value="ProC-like, C-terminal domain"/>
    <property type="match status" value="1"/>
</dbReference>
<dbReference type="InterPro" id="IPR019665">
    <property type="entry name" value="OxRdtase/DH_put_Rossmann_dom"/>
</dbReference>
<protein>
    <submittedName>
        <fullName evidence="3">DUF2520 domain-containing protein</fullName>
    </submittedName>
</protein>
<reference evidence="3" key="1">
    <citation type="submission" date="2020-10" db="EMBL/GenBank/DDBJ databases">
        <title>Ca. Dormibacterota MAGs.</title>
        <authorList>
            <person name="Montgomery K."/>
        </authorList>
    </citation>
    <scope>NUCLEOTIDE SEQUENCE [LARGE SCALE GENOMIC DNA]</scope>
    <source>
        <strain evidence="3">SC8812_S17_10</strain>
    </source>
</reference>
<proteinExistence type="predicted"/>
<evidence type="ECO:0000313" key="3">
    <source>
        <dbReference type="EMBL" id="MBJ7600896.1"/>
    </source>
</evidence>
<dbReference type="Pfam" id="PF10728">
    <property type="entry name" value="DUF2520"/>
    <property type="match status" value="1"/>
</dbReference>
<accession>A0A934K3E3</accession>
<dbReference type="Pfam" id="PF10727">
    <property type="entry name" value="Rossmann-like"/>
    <property type="match status" value="1"/>
</dbReference>
<dbReference type="PANTHER" id="PTHR40459:SF1">
    <property type="entry name" value="CONSERVED HYPOTHETICAL ALANINE AND LEUCINE RICH PROTEIN"/>
    <property type="match status" value="1"/>
</dbReference>
<dbReference type="RefSeq" id="WP_338204876.1">
    <property type="nucleotide sequence ID" value="NZ_JAEKNR010000227.1"/>
</dbReference>
<dbReference type="InterPro" id="IPR036291">
    <property type="entry name" value="NAD(P)-bd_dom_sf"/>
</dbReference>
<dbReference type="SUPFAM" id="SSF48179">
    <property type="entry name" value="6-phosphogluconate dehydrogenase C-terminal domain-like"/>
    <property type="match status" value="1"/>
</dbReference>
<dbReference type="EMBL" id="JAEKNR010000227">
    <property type="protein sequence ID" value="MBJ7600896.1"/>
    <property type="molecule type" value="Genomic_DNA"/>
</dbReference>
<evidence type="ECO:0000259" key="1">
    <source>
        <dbReference type="Pfam" id="PF10727"/>
    </source>
</evidence>
<feature type="domain" description="Putative oxidoreductase/dehydrogenase Rossmann-like" evidence="1">
    <location>
        <begin position="48"/>
        <end position="105"/>
    </location>
</feature>
<dbReference type="PANTHER" id="PTHR40459">
    <property type="entry name" value="CONSERVED HYPOTHETICAL ALANINE AND LEUCINE RICH PROTEIN"/>
    <property type="match status" value="1"/>
</dbReference>
<dbReference type="Proteomes" id="UP000612893">
    <property type="component" value="Unassembled WGS sequence"/>
</dbReference>
<keyword evidence="4" id="KW-1185">Reference proteome</keyword>
<dbReference type="AlphaFoldDB" id="A0A934K3E3"/>
<feature type="domain" description="DUF2520" evidence="2">
    <location>
        <begin position="121"/>
        <end position="253"/>
    </location>
</feature>
<name>A0A934K3E3_9BACT</name>
<comment type="caution">
    <text evidence="3">The sequence shown here is derived from an EMBL/GenBank/DDBJ whole genome shotgun (WGS) entry which is preliminary data.</text>
</comment>
<sequence length="277" mass="28816">MSEVLVLGRGRLGRSLSGALAAAGIAARLLPGRDWEESWTAVRESPHCLVVLAVPDQFIAGLAERLAGRGGLPAGASFVHLSGGLGLRALQPLGGLGFSTGCLHPLQPFPAIRGPESFRGCVCSLDASDPQLYAELEALAGALGAIPRRLTDEWRPLYHAAAVMTSSYVVVLAAQAVEMLHAAGWSRPDALQGLLPLMRGTLDNLAAEGLPGGLSGPMRRGDADTVKRHIQAIESTPGLEAETAEIYRLLGRAAIGLAADTGVTEADVRELERAVAG</sequence>
<organism evidence="3 4">
    <name type="scientific">Candidatus Nephthysia bennettiae</name>
    <dbReference type="NCBI Taxonomy" id="3127016"/>
    <lineage>
        <taxon>Bacteria</taxon>
        <taxon>Bacillati</taxon>
        <taxon>Candidatus Dormiibacterota</taxon>
        <taxon>Candidatus Dormibacteria</taxon>
        <taxon>Candidatus Dormibacterales</taxon>
        <taxon>Candidatus Dormibacteraceae</taxon>
        <taxon>Candidatus Nephthysia</taxon>
    </lineage>
</organism>